<dbReference type="InterPro" id="IPR050155">
    <property type="entry name" value="HAD-like_hydrolase_sf"/>
</dbReference>
<dbReference type="InterPro" id="IPR041492">
    <property type="entry name" value="HAD_2"/>
</dbReference>
<dbReference type="PANTHER" id="PTHR43434">
    <property type="entry name" value="PHOSPHOGLYCOLATE PHOSPHATASE"/>
    <property type="match status" value="1"/>
</dbReference>
<reference evidence="5 6" key="1">
    <citation type="submission" date="2019-11" db="EMBL/GenBank/DDBJ databases">
        <title>Green- and brown-colored morphotypes of Chlorobia in the stratified aquatic ecosystems of Kandalaksha Gulf (White Sea): A model for study of the accessory genome evolution.</title>
        <authorList>
            <person name="Grouzdev D.S."/>
        </authorList>
    </citation>
    <scope>NUCLEOTIDE SEQUENCE [LARGE SCALE GENOMIC DNA]</scope>
    <source>
        <strain evidence="5 6">ZM</strain>
    </source>
</reference>
<evidence type="ECO:0000256" key="1">
    <source>
        <dbReference type="ARBA" id="ARBA00000830"/>
    </source>
</evidence>
<dbReference type="EMBL" id="WUBZ01000002">
    <property type="protein sequence ID" value="MWV53664.1"/>
    <property type="molecule type" value="Genomic_DNA"/>
</dbReference>
<dbReference type="Gene3D" id="3.40.50.1000">
    <property type="entry name" value="HAD superfamily/HAD-like"/>
    <property type="match status" value="1"/>
</dbReference>
<evidence type="ECO:0000256" key="3">
    <source>
        <dbReference type="ARBA" id="ARBA00006171"/>
    </source>
</evidence>
<dbReference type="PANTHER" id="PTHR43434:SF1">
    <property type="entry name" value="PHOSPHOGLYCOLATE PHOSPHATASE"/>
    <property type="match status" value="1"/>
</dbReference>
<dbReference type="Pfam" id="PF13419">
    <property type="entry name" value="HAD_2"/>
    <property type="match status" value="1"/>
</dbReference>
<dbReference type="Proteomes" id="UP000489351">
    <property type="component" value="Unassembled WGS sequence"/>
</dbReference>
<comment type="pathway">
    <text evidence="2">Organic acid metabolism; glycolate biosynthesis; glycolate from 2-phosphoglycolate: step 1/1.</text>
</comment>
<dbReference type="Gene3D" id="1.10.150.240">
    <property type="entry name" value="Putative phosphatase, domain 2"/>
    <property type="match status" value="1"/>
</dbReference>
<accession>A0ABW9UNM5</accession>
<proteinExistence type="inferred from homology"/>
<evidence type="ECO:0000313" key="6">
    <source>
        <dbReference type="Proteomes" id="UP000489351"/>
    </source>
</evidence>
<keyword evidence="6" id="KW-1185">Reference proteome</keyword>
<name>A0ABW9UNM5_CHLPH</name>
<comment type="catalytic activity">
    <reaction evidence="1">
        <text>2-phosphoglycolate + H2O = glycolate + phosphate</text>
        <dbReference type="Rhea" id="RHEA:14369"/>
        <dbReference type="ChEBI" id="CHEBI:15377"/>
        <dbReference type="ChEBI" id="CHEBI:29805"/>
        <dbReference type="ChEBI" id="CHEBI:43474"/>
        <dbReference type="ChEBI" id="CHEBI:58033"/>
        <dbReference type="EC" id="3.1.3.18"/>
    </reaction>
</comment>
<protein>
    <recommendedName>
        <fullName evidence="4">phosphoglycolate phosphatase</fullName>
        <ecNumber evidence="4">3.1.3.18</ecNumber>
    </recommendedName>
</protein>
<organism evidence="5 6">
    <name type="scientific">Chlorobium phaeovibrioides</name>
    <dbReference type="NCBI Taxonomy" id="1094"/>
    <lineage>
        <taxon>Bacteria</taxon>
        <taxon>Pseudomonadati</taxon>
        <taxon>Chlorobiota</taxon>
        <taxon>Chlorobiia</taxon>
        <taxon>Chlorobiales</taxon>
        <taxon>Chlorobiaceae</taxon>
        <taxon>Chlorobium/Pelodictyon group</taxon>
        <taxon>Chlorobium</taxon>
    </lineage>
</organism>
<dbReference type="RefSeq" id="WP_160459920.1">
    <property type="nucleotide sequence ID" value="NZ_WUBZ01000002.1"/>
</dbReference>
<evidence type="ECO:0000256" key="4">
    <source>
        <dbReference type="ARBA" id="ARBA00013078"/>
    </source>
</evidence>
<comment type="similarity">
    <text evidence="3">Belongs to the HAD-like hydrolase superfamily. CbbY/CbbZ/Gph/YieH family.</text>
</comment>
<dbReference type="PROSITE" id="PS01228">
    <property type="entry name" value="COF_1"/>
    <property type="match status" value="1"/>
</dbReference>
<sequence length="233" mass="25845">MTKKLVLFDIDGTLLSVGSINRRVLCDALREVYGTEGTACSCNFAGKMDSGIIYEALRPAGLDDEEIGRKFNQARQTYCDLFRQHASLSDITLMAGVHELLQQLSLHTDLLLGLLTGNFEESGRHKLTLPGLNHYFPFGAFADDGYHRNELPPVAVEKAYSLTGKTFTEKNIVVIGDTEHDITCARVLNARSIAVATGTYSMRELRKHQPDVLLEDLSQPETVLREILKTSTT</sequence>
<dbReference type="EC" id="3.1.3.18" evidence="4"/>
<dbReference type="InterPro" id="IPR023198">
    <property type="entry name" value="PGP-like_dom2"/>
</dbReference>
<dbReference type="SFLD" id="SFLDG01129">
    <property type="entry name" value="C1.5:_HAD__Beta-PGM__Phosphata"/>
    <property type="match status" value="1"/>
</dbReference>
<dbReference type="SFLD" id="SFLDS00003">
    <property type="entry name" value="Haloacid_Dehalogenase"/>
    <property type="match status" value="1"/>
</dbReference>
<dbReference type="CDD" id="cd07506">
    <property type="entry name" value="HAD_like"/>
    <property type="match status" value="1"/>
</dbReference>
<dbReference type="InterPro" id="IPR036412">
    <property type="entry name" value="HAD-like_sf"/>
</dbReference>
<gene>
    <name evidence="5" type="ORF">GJ685_01125</name>
</gene>
<dbReference type="InterPro" id="IPR023214">
    <property type="entry name" value="HAD_sf"/>
</dbReference>
<evidence type="ECO:0000313" key="5">
    <source>
        <dbReference type="EMBL" id="MWV53664.1"/>
    </source>
</evidence>
<evidence type="ECO:0000256" key="2">
    <source>
        <dbReference type="ARBA" id="ARBA00004818"/>
    </source>
</evidence>
<dbReference type="SUPFAM" id="SSF56784">
    <property type="entry name" value="HAD-like"/>
    <property type="match status" value="1"/>
</dbReference>
<comment type="caution">
    <text evidence="5">The sequence shown here is derived from an EMBL/GenBank/DDBJ whole genome shotgun (WGS) entry which is preliminary data.</text>
</comment>